<dbReference type="Pfam" id="PF00248">
    <property type="entry name" value="Aldo_ket_red"/>
    <property type="match status" value="1"/>
</dbReference>
<protein>
    <submittedName>
        <fullName evidence="2">Aryl-alcohol dehydrogenase-like predicted oxidoreductase</fullName>
    </submittedName>
</protein>
<dbReference type="AlphaFoldDB" id="A0A2M9CKV4"/>
<dbReference type="PANTHER" id="PTHR43364">
    <property type="entry name" value="NADH-SPECIFIC METHYLGLYOXAL REDUCTASE-RELATED"/>
    <property type="match status" value="1"/>
</dbReference>
<dbReference type="Proteomes" id="UP000228758">
    <property type="component" value="Unassembled WGS sequence"/>
</dbReference>
<evidence type="ECO:0000259" key="1">
    <source>
        <dbReference type="Pfam" id="PF00248"/>
    </source>
</evidence>
<comment type="caution">
    <text evidence="2">The sequence shown here is derived from an EMBL/GenBank/DDBJ whole genome shotgun (WGS) entry which is preliminary data.</text>
</comment>
<feature type="domain" description="NADP-dependent oxidoreductase" evidence="1">
    <location>
        <begin position="39"/>
        <end position="327"/>
    </location>
</feature>
<gene>
    <name evidence="2" type="ORF">CLV46_2108</name>
</gene>
<evidence type="ECO:0000313" key="2">
    <source>
        <dbReference type="EMBL" id="PJJ72536.1"/>
    </source>
</evidence>
<dbReference type="InterPro" id="IPR050523">
    <property type="entry name" value="AKR_Detox_Biosynth"/>
</dbReference>
<dbReference type="GO" id="GO:0005829">
    <property type="term" value="C:cytosol"/>
    <property type="evidence" value="ECO:0007669"/>
    <property type="project" value="TreeGrafter"/>
</dbReference>
<name>A0A2M9CKV4_9MICO</name>
<keyword evidence="3" id="KW-1185">Reference proteome</keyword>
<dbReference type="SUPFAM" id="SSF51430">
    <property type="entry name" value="NAD(P)-linked oxidoreductase"/>
    <property type="match status" value="1"/>
</dbReference>
<dbReference type="InterPro" id="IPR023210">
    <property type="entry name" value="NADP_OxRdtase_dom"/>
</dbReference>
<dbReference type="EMBL" id="PGFF01000001">
    <property type="protein sequence ID" value="PJJ72536.1"/>
    <property type="molecule type" value="Genomic_DNA"/>
</dbReference>
<sequence>MTDTDIVAERPVPTLPATAPLQTPVLRRLGQSDLKVYPVAIGGNVFGWTADATATDAVLDRYTGLGGNFIDTADSYAGGRSEIMIGNWLRRRGRRDDLVIATKIGKSADHPGLSSRAVVDAVHASLGRLRTDRIDLLYLHVDDEQVPFEETLMAVDQLIRSGAVRYFGASNHTGNRLIEARVACAMLGVAPMVALQNHYNLVHRGEYEKGLAHIARAQELGVMPRFALASGFLSGKYRSRNDLDGSARAAGIAPHLNKRGLRILAALDRIAAAHGVSCATIAIAWLLAKPLVVAPVTSATEPEQVDELMAAAQLRLTRQQVVELDRASD</sequence>
<organism evidence="2 3">
    <name type="scientific">Diaminobutyricimonas aerilata</name>
    <dbReference type="NCBI Taxonomy" id="1162967"/>
    <lineage>
        <taxon>Bacteria</taxon>
        <taxon>Bacillati</taxon>
        <taxon>Actinomycetota</taxon>
        <taxon>Actinomycetes</taxon>
        <taxon>Micrococcales</taxon>
        <taxon>Microbacteriaceae</taxon>
        <taxon>Diaminobutyricimonas</taxon>
    </lineage>
</organism>
<dbReference type="RefSeq" id="WP_211282178.1">
    <property type="nucleotide sequence ID" value="NZ_PGFF01000001.1"/>
</dbReference>
<dbReference type="InterPro" id="IPR036812">
    <property type="entry name" value="NAD(P)_OxRdtase_dom_sf"/>
</dbReference>
<dbReference type="Gene3D" id="3.20.20.100">
    <property type="entry name" value="NADP-dependent oxidoreductase domain"/>
    <property type="match status" value="1"/>
</dbReference>
<accession>A0A2M9CKV4</accession>
<dbReference type="PANTHER" id="PTHR43364:SF6">
    <property type="entry name" value="OXIDOREDUCTASE-RELATED"/>
    <property type="match status" value="1"/>
</dbReference>
<proteinExistence type="predicted"/>
<evidence type="ECO:0000313" key="3">
    <source>
        <dbReference type="Proteomes" id="UP000228758"/>
    </source>
</evidence>
<reference evidence="2 3" key="1">
    <citation type="submission" date="2017-11" db="EMBL/GenBank/DDBJ databases">
        <title>Genomic Encyclopedia of Archaeal and Bacterial Type Strains, Phase II (KMG-II): From Individual Species to Whole Genera.</title>
        <authorList>
            <person name="Goeker M."/>
        </authorList>
    </citation>
    <scope>NUCLEOTIDE SEQUENCE [LARGE SCALE GENOMIC DNA]</scope>
    <source>
        <strain evidence="2 3">DSM 27393</strain>
    </source>
</reference>